<dbReference type="PANTHER" id="PTHR43670">
    <property type="entry name" value="HEAT SHOCK PROTEIN 26"/>
    <property type="match status" value="1"/>
</dbReference>
<keyword evidence="7" id="KW-0472">Membrane</keyword>
<dbReference type="PANTHER" id="PTHR43670:SF114">
    <property type="entry name" value="OS05G0592000 PROTEIN"/>
    <property type="match status" value="1"/>
</dbReference>
<feature type="compositionally biased region" description="Basic and acidic residues" evidence="6">
    <location>
        <begin position="223"/>
        <end position="264"/>
    </location>
</feature>
<keyword evidence="2" id="KW-1003">Cell membrane</keyword>
<name>A0ABU6V500_9FABA</name>
<evidence type="ECO:0000313" key="9">
    <source>
        <dbReference type="EMBL" id="MED6168309.1"/>
    </source>
</evidence>
<dbReference type="SUPFAM" id="SSF49764">
    <property type="entry name" value="HSP20-like chaperones"/>
    <property type="match status" value="1"/>
</dbReference>
<feature type="compositionally biased region" description="Basic and acidic residues" evidence="6">
    <location>
        <begin position="190"/>
        <end position="206"/>
    </location>
</feature>
<proteinExistence type="inferred from homology"/>
<dbReference type="PROSITE" id="PS01031">
    <property type="entry name" value="SHSP"/>
    <property type="match status" value="1"/>
</dbReference>
<comment type="similarity">
    <text evidence="4 5">Belongs to the small heat shock protein (HSP20) family.</text>
</comment>
<organism evidence="9 10">
    <name type="scientific">Stylosanthes scabra</name>
    <dbReference type="NCBI Taxonomy" id="79078"/>
    <lineage>
        <taxon>Eukaryota</taxon>
        <taxon>Viridiplantae</taxon>
        <taxon>Streptophyta</taxon>
        <taxon>Embryophyta</taxon>
        <taxon>Tracheophyta</taxon>
        <taxon>Spermatophyta</taxon>
        <taxon>Magnoliopsida</taxon>
        <taxon>eudicotyledons</taxon>
        <taxon>Gunneridae</taxon>
        <taxon>Pentapetalae</taxon>
        <taxon>rosids</taxon>
        <taxon>fabids</taxon>
        <taxon>Fabales</taxon>
        <taxon>Fabaceae</taxon>
        <taxon>Papilionoideae</taxon>
        <taxon>50 kb inversion clade</taxon>
        <taxon>dalbergioids sensu lato</taxon>
        <taxon>Dalbergieae</taxon>
        <taxon>Pterocarpus clade</taxon>
        <taxon>Stylosanthes</taxon>
    </lineage>
</organism>
<feature type="compositionally biased region" description="Pro residues" evidence="6">
    <location>
        <begin position="172"/>
        <end position="189"/>
    </location>
</feature>
<evidence type="ECO:0000256" key="2">
    <source>
        <dbReference type="ARBA" id="ARBA00022475"/>
    </source>
</evidence>
<evidence type="ECO:0000256" key="4">
    <source>
        <dbReference type="PROSITE-ProRule" id="PRU00285"/>
    </source>
</evidence>
<dbReference type="CDD" id="cd06464">
    <property type="entry name" value="ACD_sHsps-like"/>
    <property type="match status" value="1"/>
</dbReference>
<protein>
    <recommendedName>
        <fullName evidence="8">SHSP domain-containing protein</fullName>
    </recommendedName>
</protein>
<dbReference type="InterPro" id="IPR008978">
    <property type="entry name" value="HSP20-like_chaperone"/>
</dbReference>
<sequence>MSTNSSFVWTWNDENLKQAKSGLVYQEFEPSFDWIWDDEKRISDRLAVFLPGFKSEEARVEVTSNGVLRLSGERKIGEAIIIRKFEQDLHIPSDTDVKSISTKFESGILYINLPRSITTSLKPSQQPPSSSIPQQQQLHLELFDPYEFQCKQRVMNEPESPPKFKEYFLRVPTPPAAGPQQQPRPQPQPKPEEAPIDAHDQDRQTERVMNNAPDANEPPQPPLEKEKENQEENKNDRNKEEKSNNNNDAKKVDKEGSDGRRLLGLEKNSNNGVYGLVEESKKNKTMVNLVVVIFLVLFLLYVNNLLVIN</sequence>
<feature type="transmembrane region" description="Helical" evidence="7">
    <location>
        <begin position="286"/>
        <end position="308"/>
    </location>
</feature>
<comment type="subcellular location">
    <subcellularLocation>
        <location evidence="1">Cell membrane</location>
        <topology evidence="1">Single-pass membrane protein</topology>
    </subcellularLocation>
</comment>
<keyword evidence="7" id="KW-1133">Transmembrane helix</keyword>
<evidence type="ECO:0000256" key="1">
    <source>
        <dbReference type="ARBA" id="ARBA00004162"/>
    </source>
</evidence>
<keyword evidence="3" id="KW-0611">Plant defense</keyword>
<accession>A0ABU6V500</accession>
<evidence type="ECO:0000313" key="10">
    <source>
        <dbReference type="Proteomes" id="UP001341840"/>
    </source>
</evidence>
<keyword evidence="10" id="KW-1185">Reference proteome</keyword>
<dbReference type="Proteomes" id="UP001341840">
    <property type="component" value="Unassembled WGS sequence"/>
</dbReference>
<evidence type="ECO:0000256" key="7">
    <source>
        <dbReference type="SAM" id="Phobius"/>
    </source>
</evidence>
<evidence type="ECO:0000259" key="8">
    <source>
        <dbReference type="PROSITE" id="PS01031"/>
    </source>
</evidence>
<evidence type="ECO:0000256" key="6">
    <source>
        <dbReference type="SAM" id="MobiDB-lite"/>
    </source>
</evidence>
<evidence type="ECO:0000256" key="3">
    <source>
        <dbReference type="ARBA" id="ARBA00022821"/>
    </source>
</evidence>
<evidence type="ECO:0000256" key="5">
    <source>
        <dbReference type="RuleBase" id="RU003616"/>
    </source>
</evidence>
<dbReference type="Gene3D" id="2.60.40.790">
    <property type="match status" value="1"/>
</dbReference>
<dbReference type="EMBL" id="JASCZI010151060">
    <property type="protein sequence ID" value="MED6168309.1"/>
    <property type="molecule type" value="Genomic_DNA"/>
</dbReference>
<dbReference type="InterPro" id="IPR002068">
    <property type="entry name" value="A-crystallin/Hsp20_dom"/>
</dbReference>
<gene>
    <name evidence="9" type="ORF">PIB30_010642</name>
</gene>
<feature type="region of interest" description="Disordered" evidence="6">
    <location>
        <begin position="169"/>
        <end position="267"/>
    </location>
</feature>
<dbReference type="Pfam" id="PF00011">
    <property type="entry name" value="HSP20"/>
    <property type="match status" value="1"/>
</dbReference>
<reference evidence="9 10" key="1">
    <citation type="journal article" date="2023" name="Plants (Basel)">
        <title>Bridging the Gap: Combining Genomics and Transcriptomics Approaches to Understand Stylosanthes scabra, an Orphan Legume from the Brazilian Caatinga.</title>
        <authorList>
            <person name="Ferreira-Neto J.R.C."/>
            <person name="da Silva M.D."/>
            <person name="Binneck E."/>
            <person name="de Melo N.F."/>
            <person name="da Silva R.H."/>
            <person name="de Melo A.L.T.M."/>
            <person name="Pandolfi V."/>
            <person name="Bustamante F.O."/>
            <person name="Brasileiro-Vidal A.C."/>
            <person name="Benko-Iseppon A.M."/>
        </authorList>
    </citation>
    <scope>NUCLEOTIDE SEQUENCE [LARGE SCALE GENOMIC DNA]</scope>
    <source>
        <tissue evidence="9">Leaves</tissue>
    </source>
</reference>
<feature type="domain" description="SHSP" evidence="8">
    <location>
        <begin position="23"/>
        <end position="130"/>
    </location>
</feature>
<keyword evidence="7" id="KW-0812">Transmembrane</keyword>
<comment type="caution">
    <text evidence="9">The sequence shown here is derived from an EMBL/GenBank/DDBJ whole genome shotgun (WGS) entry which is preliminary data.</text>
</comment>